<feature type="domain" description="Calcineurin-like phosphoesterase" evidence="3">
    <location>
        <begin position="51"/>
        <end position="146"/>
    </location>
</feature>
<proteinExistence type="predicted"/>
<protein>
    <submittedName>
        <fullName evidence="4">Metallophosphoesterase</fullName>
    </submittedName>
</protein>
<dbReference type="Gene3D" id="3.60.21.10">
    <property type="match status" value="1"/>
</dbReference>
<dbReference type="SUPFAM" id="SSF56300">
    <property type="entry name" value="Metallo-dependent phosphatases"/>
    <property type="match status" value="1"/>
</dbReference>
<keyword evidence="5" id="KW-1185">Reference proteome</keyword>
<evidence type="ECO:0000259" key="3">
    <source>
        <dbReference type="Pfam" id="PF00149"/>
    </source>
</evidence>
<dbReference type="RefSeq" id="WP_010405024.1">
    <property type="nucleotide sequence ID" value="NZ_JAWXXV010000001.1"/>
</dbReference>
<dbReference type="PANTHER" id="PTHR31302:SF31">
    <property type="entry name" value="PHOSPHODIESTERASE YAEI"/>
    <property type="match status" value="1"/>
</dbReference>
<gene>
    <name evidence="4" type="ORF">SIL82_04375</name>
</gene>
<dbReference type="InterPro" id="IPR004843">
    <property type="entry name" value="Calcineurin-like_PHP"/>
</dbReference>
<sequence length="276" mass="29007">MSRILRFVAGLVLIGLALLIGSYAASRADPIVRRLTVALPDWPQGAAPVTLALLTDIHLGNASMDRARLDRIVDQVNALKPDLVLLGGDFLAEYDKAKAPVRSRLVAESLARLQAPLGTVAVLGNHDYNTDPQAVTRAFARVGIPVLQNTALQRGPIVIGGLGDFDTGHADVAAMSVAMAKLRGADVVLTHTPDIPTPLPGTIGLLLAGHLHCGQIVLPLLGPISVSPTQRRYLCGVVHDGNRTVVVSAGLGTSTLPLRVHAPPDLWLVTVGPAKR</sequence>
<organism evidence="4 5">
    <name type="scientific">Sphingomonas echinoides</name>
    <dbReference type="NCBI Taxonomy" id="59803"/>
    <lineage>
        <taxon>Bacteria</taxon>
        <taxon>Pseudomonadati</taxon>
        <taxon>Pseudomonadota</taxon>
        <taxon>Alphaproteobacteria</taxon>
        <taxon>Sphingomonadales</taxon>
        <taxon>Sphingomonadaceae</taxon>
        <taxon>Sphingomonas</taxon>
    </lineage>
</organism>
<dbReference type="EMBL" id="JAWXXV010000001">
    <property type="protein sequence ID" value="MDX5983486.1"/>
    <property type="molecule type" value="Genomic_DNA"/>
</dbReference>
<dbReference type="Proteomes" id="UP001279660">
    <property type="component" value="Unassembled WGS sequence"/>
</dbReference>
<comment type="caution">
    <text evidence="4">The sequence shown here is derived from an EMBL/GenBank/DDBJ whole genome shotgun (WGS) entry which is preliminary data.</text>
</comment>
<reference evidence="4 5" key="1">
    <citation type="submission" date="2023-11" db="EMBL/GenBank/DDBJ databases">
        <title>MicrobeMod: A computational toolkit for identifying prokaryotic methylation and restriction-modification with nanopore sequencing.</title>
        <authorList>
            <person name="Crits-Christoph A."/>
            <person name="Kang S.C."/>
            <person name="Lee H."/>
            <person name="Ostrov N."/>
        </authorList>
    </citation>
    <scope>NUCLEOTIDE SEQUENCE [LARGE SCALE GENOMIC DNA]</scope>
    <source>
        <strain evidence="4 5">ATCC 14820</strain>
    </source>
</reference>
<keyword evidence="2" id="KW-0378">Hydrolase</keyword>
<dbReference type="Pfam" id="PF00149">
    <property type="entry name" value="Metallophos"/>
    <property type="match status" value="1"/>
</dbReference>
<evidence type="ECO:0000313" key="5">
    <source>
        <dbReference type="Proteomes" id="UP001279660"/>
    </source>
</evidence>
<evidence type="ECO:0000313" key="4">
    <source>
        <dbReference type="EMBL" id="MDX5983486.1"/>
    </source>
</evidence>
<name>A0ABU4PH06_9SPHN</name>
<dbReference type="PANTHER" id="PTHR31302">
    <property type="entry name" value="TRANSMEMBRANE PROTEIN WITH METALLOPHOSPHOESTERASE DOMAIN-RELATED"/>
    <property type="match status" value="1"/>
</dbReference>
<keyword evidence="1" id="KW-0479">Metal-binding</keyword>
<dbReference type="InterPro" id="IPR051158">
    <property type="entry name" value="Metallophosphoesterase_sf"/>
</dbReference>
<accession>A0ABU4PH06</accession>
<dbReference type="InterPro" id="IPR029052">
    <property type="entry name" value="Metallo-depent_PP-like"/>
</dbReference>
<evidence type="ECO:0000256" key="1">
    <source>
        <dbReference type="ARBA" id="ARBA00022723"/>
    </source>
</evidence>
<evidence type="ECO:0000256" key="2">
    <source>
        <dbReference type="ARBA" id="ARBA00022801"/>
    </source>
</evidence>